<dbReference type="AlphaFoldDB" id="A0A9P3GDW7"/>
<comment type="caution">
    <text evidence="3">The sequence shown here is derived from an EMBL/GenBank/DDBJ whole genome shotgun (WGS) entry which is preliminary data.</text>
</comment>
<dbReference type="InterPro" id="IPR036908">
    <property type="entry name" value="RlpA-like_sf"/>
</dbReference>
<dbReference type="OrthoDB" id="623670at2759"/>
<evidence type="ECO:0000313" key="3">
    <source>
        <dbReference type="EMBL" id="GJE92990.1"/>
    </source>
</evidence>
<evidence type="ECO:0000313" key="4">
    <source>
        <dbReference type="Proteomes" id="UP000703269"/>
    </source>
</evidence>
<gene>
    <name evidence="3" type="ORF">PsYK624_091490</name>
</gene>
<dbReference type="EMBL" id="BPQB01000029">
    <property type="protein sequence ID" value="GJE92990.1"/>
    <property type="molecule type" value="Genomic_DNA"/>
</dbReference>
<feature type="chain" id="PRO_5040157796" description="RlpA-like protein double-psi beta-barrel domain-containing protein" evidence="2">
    <location>
        <begin position="22"/>
        <end position="130"/>
    </location>
</feature>
<protein>
    <recommendedName>
        <fullName evidence="5">RlpA-like protein double-psi beta-barrel domain-containing protein</fullName>
    </recommendedName>
</protein>
<evidence type="ECO:0008006" key="5">
    <source>
        <dbReference type="Google" id="ProtNLM"/>
    </source>
</evidence>
<proteinExistence type="predicted"/>
<evidence type="ECO:0000256" key="1">
    <source>
        <dbReference type="ARBA" id="ARBA00022729"/>
    </source>
</evidence>
<dbReference type="PANTHER" id="PTHR31836">
    <property type="match status" value="1"/>
</dbReference>
<dbReference type="PANTHER" id="PTHR31836:SF28">
    <property type="entry name" value="SRCR DOMAIN-CONTAINING PROTEIN-RELATED"/>
    <property type="match status" value="1"/>
</dbReference>
<feature type="signal peptide" evidence="2">
    <location>
        <begin position="1"/>
        <end position="21"/>
    </location>
</feature>
<keyword evidence="1 2" id="KW-0732">Signal</keyword>
<dbReference type="InterPro" id="IPR051477">
    <property type="entry name" value="Expansin_CellWall"/>
</dbReference>
<dbReference type="CDD" id="cd22191">
    <property type="entry name" value="DPBB_RlpA_EXP_N-like"/>
    <property type="match status" value="1"/>
</dbReference>
<sequence length="130" mass="13378">MLFNAAAALYALLAVVDLGSAAPASVNHGDGTFFAPGLGACGYTNSSTQHIAAVSKEFFDSFGGGYTNPNDAPICGKTATIHYGDKTTQVEIVDRCGGCKGPTDVDMAPAAFADLADQSLGRIQITWTIN</sequence>
<dbReference type="Gene3D" id="2.40.40.10">
    <property type="entry name" value="RlpA-like domain"/>
    <property type="match status" value="1"/>
</dbReference>
<reference evidence="3 4" key="1">
    <citation type="submission" date="2021-08" db="EMBL/GenBank/DDBJ databases">
        <title>Draft Genome Sequence of Phanerochaete sordida strain YK-624.</title>
        <authorList>
            <person name="Mori T."/>
            <person name="Dohra H."/>
            <person name="Suzuki T."/>
            <person name="Kawagishi H."/>
            <person name="Hirai H."/>
        </authorList>
    </citation>
    <scope>NUCLEOTIDE SEQUENCE [LARGE SCALE GENOMIC DNA]</scope>
    <source>
        <strain evidence="3 4">YK-624</strain>
    </source>
</reference>
<name>A0A9P3GDW7_9APHY</name>
<organism evidence="3 4">
    <name type="scientific">Phanerochaete sordida</name>
    <dbReference type="NCBI Taxonomy" id="48140"/>
    <lineage>
        <taxon>Eukaryota</taxon>
        <taxon>Fungi</taxon>
        <taxon>Dikarya</taxon>
        <taxon>Basidiomycota</taxon>
        <taxon>Agaricomycotina</taxon>
        <taxon>Agaricomycetes</taxon>
        <taxon>Polyporales</taxon>
        <taxon>Phanerochaetaceae</taxon>
        <taxon>Phanerochaete</taxon>
    </lineage>
</organism>
<dbReference type="Proteomes" id="UP000703269">
    <property type="component" value="Unassembled WGS sequence"/>
</dbReference>
<accession>A0A9P3GDW7</accession>
<dbReference type="SUPFAM" id="SSF50685">
    <property type="entry name" value="Barwin-like endoglucanases"/>
    <property type="match status" value="1"/>
</dbReference>
<evidence type="ECO:0000256" key="2">
    <source>
        <dbReference type="SAM" id="SignalP"/>
    </source>
</evidence>
<keyword evidence="4" id="KW-1185">Reference proteome</keyword>